<evidence type="ECO:0000313" key="2">
    <source>
        <dbReference type="Proteomes" id="UP001500466"/>
    </source>
</evidence>
<dbReference type="CDD" id="cd00093">
    <property type="entry name" value="HTH_XRE"/>
    <property type="match status" value="1"/>
</dbReference>
<protein>
    <recommendedName>
        <fullName evidence="3">HTH cro/C1-type domain-containing protein</fullName>
    </recommendedName>
</protein>
<evidence type="ECO:0008006" key="3">
    <source>
        <dbReference type="Google" id="ProtNLM"/>
    </source>
</evidence>
<dbReference type="Gene3D" id="3.30.450.180">
    <property type="match status" value="1"/>
</dbReference>
<name>A0ABP9H216_9ACTN</name>
<gene>
    <name evidence="1" type="ORF">GCM10023205_22300</name>
</gene>
<dbReference type="Proteomes" id="UP001500466">
    <property type="component" value="Unassembled WGS sequence"/>
</dbReference>
<dbReference type="InterPro" id="IPR001387">
    <property type="entry name" value="Cro/C1-type_HTH"/>
</dbReference>
<comment type="caution">
    <text evidence="1">The sequence shown here is derived from an EMBL/GenBank/DDBJ whole genome shotgun (WGS) entry which is preliminary data.</text>
</comment>
<proteinExistence type="predicted"/>
<reference evidence="2" key="1">
    <citation type="journal article" date="2019" name="Int. J. Syst. Evol. Microbiol.">
        <title>The Global Catalogue of Microorganisms (GCM) 10K type strain sequencing project: providing services to taxonomists for standard genome sequencing and annotation.</title>
        <authorList>
            <consortium name="The Broad Institute Genomics Platform"/>
            <consortium name="The Broad Institute Genome Sequencing Center for Infectious Disease"/>
            <person name="Wu L."/>
            <person name="Ma J."/>
        </authorList>
    </citation>
    <scope>NUCLEOTIDE SEQUENCE [LARGE SCALE GENOMIC DNA]</scope>
    <source>
        <strain evidence="2">JCM 17986</strain>
    </source>
</reference>
<accession>A0ABP9H216</accession>
<evidence type="ECO:0000313" key="1">
    <source>
        <dbReference type="EMBL" id="GAA4959014.1"/>
    </source>
</evidence>
<keyword evidence="2" id="KW-1185">Reference proteome</keyword>
<organism evidence="1 2">
    <name type="scientific">Yinghuangia aomiensis</name>
    <dbReference type="NCBI Taxonomy" id="676205"/>
    <lineage>
        <taxon>Bacteria</taxon>
        <taxon>Bacillati</taxon>
        <taxon>Actinomycetota</taxon>
        <taxon>Actinomycetes</taxon>
        <taxon>Kitasatosporales</taxon>
        <taxon>Streptomycetaceae</taxon>
        <taxon>Yinghuangia</taxon>
    </lineage>
</organism>
<dbReference type="EMBL" id="BAABHS010000006">
    <property type="protein sequence ID" value="GAA4959014.1"/>
    <property type="molecule type" value="Genomic_DNA"/>
</dbReference>
<sequence length="286" mass="32700">MRWLRHDRGYTQDEAAQVTGVATYRHYEHTRPLRDHALHQIITGFALDAEEIAPLAEAADRGRPVVDCISQAPETLGDLGEFVDSLAVPAYVTGPWWQIVRSNQAAGEWLSDLLEPDAPETIGRNSLAMIFSEKRRAVSRDGSEWHDGAKAFPEPAPERREYLDRFIGAFKATWLRHCAHEPCRSRLDAVTCYLATVSPYWKHRWEHVPARERGLASSGHTLTPRWNSRPEHKWYDPDRELLYRVSTLITEPWTPLARTDYRVTIVSIPGLIPGVRPEPTAWRPRA</sequence>